<feature type="transmembrane region" description="Helical" evidence="1">
    <location>
        <begin position="137"/>
        <end position="156"/>
    </location>
</feature>
<evidence type="ECO:0000313" key="3">
    <source>
        <dbReference type="Proteomes" id="UP000448575"/>
    </source>
</evidence>
<keyword evidence="1" id="KW-0472">Membrane</keyword>
<protein>
    <submittedName>
        <fullName evidence="2">DUF3526 domain-containing protein</fullName>
    </submittedName>
</protein>
<feature type="transmembrane region" description="Helical" evidence="1">
    <location>
        <begin position="213"/>
        <end position="238"/>
    </location>
</feature>
<dbReference type="Proteomes" id="UP000448575">
    <property type="component" value="Unassembled WGS sequence"/>
</dbReference>
<reference evidence="2 3" key="1">
    <citation type="submission" date="2019-12" db="EMBL/GenBank/DDBJ databases">
        <title>Novel species isolated from a subtropical stream in China.</title>
        <authorList>
            <person name="Lu H."/>
        </authorList>
    </citation>
    <scope>NUCLEOTIDE SEQUENCE [LARGE SCALE GENOMIC DNA]</scope>
    <source>
        <strain evidence="2 3">DS3</strain>
    </source>
</reference>
<comment type="caution">
    <text evidence="2">The sequence shown here is derived from an EMBL/GenBank/DDBJ whole genome shotgun (WGS) entry which is preliminary data.</text>
</comment>
<dbReference type="EMBL" id="WWCJ01000027">
    <property type="protein sequence ID" value="MYN05303.1"/>
    <property type="molecule type" value="Genomic_DNA"/>
</dbReference>
<dbReference type="Pfam" id="PF12679">
    <property type="entry name" value="ABC2_membrane_2"/>
    <property type="match status" value="1"/>
</dbReference>
<evidence type="ECO:0000313" key="2">
    <source>
        <dbReference type="EMBL" id="MYN05303.1"/>
    </source>
</evidence>
<dbReference type="GO" id="GO:0140359">
    <property type="term" value="F:ABC-type transporter activity"/>
    <property type="evidence" value="ECO:0007669"/>
    <property type="project" value="InterPro"/>
</dbReference>
<accession>A0A6N9HPY5</accession>
<keyword evidence="1" id="KW-0812">Transmembrane</keyword>
<dbReference type="PANTHER" id="PTHR43471">
    <property type="entry name" value="ABC TRANSPORTER PERMEASE"/>
    <property type="match status" value="1"/>
</dbReference>
<name>A0A6N9HPY5_9BURK</name>
<evidence type="ECO:0000256" key="1">
    <source>
        <dbReference type="SAM" id="Phobius"/>
    </source>
</evidence>
<keyword evidence="1" id="KW-1133">Transmembrane helix</keyword>
<dbReference type="AlphaFoldDB" id="A0A6N9HPY5"/>
<dbReference type="InterPro" id="IPR021913">
    <property type="entry name" value="DUF3526"/>
</dbReference>
<proteinExistence type="predicted"/>
<dbReference type="GO" id="GO:0005886">
    <property type="term" value="C:plasma membrane"/>
    <property type="evidence" value="ECO:0007669"/>
    <property type="project" value="UniProtKB-SubCell"/>
</dbReference>
<feature type="transmembrane region" description="Helical" evidence="1">
    <location>
        <begin position="448"/>
        <end position="470"/>
    </location>
</feature>
<sequence>MTARFFASVWRVALGEWRAMRRSKVALAAAALLLVLTLAAVFVSLERAHSVEIQRQRLQQSADAQWNSQPDRHPHRVVHYGHYVFRPLTALAFFDFGVAPFTGSTLYLEGHRQNSANFSDAGQSSLLLRFGQLTPAFVLQVLAPLLLLFLAFGALAREREGGQLRLMLAHGVSGAALVAGKLAAHGTLALLLAAPALLALGSIAALQPGLGVAAAWLAAGYAAYLLLWSCIAVLVSALARRARDALLLLVGLWALAVILLPRVLPDMAAGMVPRPTRIEMEAVIHAELARIGDSHNPDDPYFKSFRDSVLKRYGVSKVEDLPVNYKGLVIEEGERLTSEQFLASMQRDFALQSAQGRVLQTAALAVPVLALRSMSAALADTDRAAHERFLLAGEDYRYRLIQALNRLHAEKVKYHDDRAQRISADYWRALPRYQHPQSPLEATVTRHAWPALGILAGWLAAIMLAAAWAARRMERNI</sequence>
<dbReference type="RefSeq" id="WP_161028250.1">
    <property type="nucleotide sequence ID" value="NZ_WWCJ01000027.1"/>
</dbReference>
<organism evidence="2 3">
    <name type="scientific">Pseudoduganella guangdongensis</name>
    <dbReference type="NCBI Taxonomy" id="2692179"/>
    <lineage>
        <taxon>Bacteria</taxon>
        <taxon>Pseudomonadati</taxon>
        <taxon>Pseudomonadota</taxon>
        <taxon>Betaproteobacteria</taxon>
        <taxon>Burkholderiales</taxon>
        <taxon>Oxalobacteraceae</taxon>
        <taxon>Telluria group</taxon>
        <taxon>Pseudoduganella</taxon>
    </lineage>
</organism>
<dbReference type="PANTHER" id="PTHR43471:SF1">
    <property type="entry name" value="ABC TRANSPORTER PERMEASE PROTEIN NOSY-RELATED"/>
    <property type="match status" value="1"/>
</dbReference>
<feature type="transmembrane region" description="Helical" evidence="1">
    <location>
        <begin position="188"/>
        <end position="207"/>
    </location>
</feature>
<dbReference type="Pfam" id="PF12040">
    <property type="entry name" value="DUF3526"/>
    <property type="match status" value="1"/>
</dbReference>
<gene>
    <name evidence="2" type="ORF">GTP41_24710</name>
</gene>
<feature type="transmembrane region" description="Helical" evidence="1">
    <location>
        <begin position="245"/>
        <end position="264"/>
    </location>
</feature>
<keyword evidence="3" id="KW-1185">Reference proteome</keyword>